<keyword evidence="1" id="KW-0808">Transferase</keyword>
<keyword evidence="2" id="KW-1185">Reference proteome</keyword>
<sequence>MAVVDQDENLILAIDHSWSDDGGLGIQGWIVGKKEGVLNEVVVGAGDTFVPISAWYPRPDVAAAYPQYNSNPNCGFIVYLPRTAKHQLTFHAKSQGVSYSKNVTFAGSKPSVYDFAAFKNDDDGIFRDFINLVNNNNLRVLEIGSRIVSPGTTSKRSLFSDGASYTGFDYYADANTDVVGDAHKLSQYFSGQKFDAIFSTSVFEHLAMPWVVAMEINKLLAVGGITFHSTHFAWPLHERPWDFWRFSDEGLKVLFSQAIGFEVIRSELYVPLRMHLDTMIQGQETLTTQPAFGGVAILAKKVAEINSEKFRWDVTLTDILTSESHYPKPNT</sequence>
<gene>
    <name evidence="1" type="ORF">CP500_000340</name>
</gene>
<organism evidence="1 2">
    <name type="scientific">Tychonema bourrellyi FEM_GT703</name>
    <dbReference type="NCBI Taxonomy" id="2040638"/>
    <lineage>
        <taxon>Bacteria</taxon>
        <taxon>Bacillati</taxon>
        <taxon>Cyanobacteriota</taxon>
        <taxon>Cyanophyceae</taxon>
        <taxon>Oscillatoriophycideae</taxon>
        <taxon>Oscillatoriales</taxon>
        <taxon>Microcoleaceae</taxon>
        <taxon>Tychonema</taxon>
    </lineage>
</organism>
<proteinExistence type="predicted"/>
<name>A0A2G4F6N7_9CYAN</name>
<evidence type="ECO:0000313" key="2">
    <source>
        <dbReference type="Proteomes" id="UP000226442"/>
    </source>
</evidence>
<accession>A0A2G4F6N7</accession>
<dbReference type="SUPFAM" id="SSF53335">
    <property type="entry name" value="S-adenosyl-L-methionine-dependent methyltransferases"/>
    <property type="match status" value="1"/>
</dbReference>
<dbReference type="AlphaFoldDB" id="A0A2G4F6N7"/>
<dbReference type="GO" id="GO:0032259">
    <property type="term" value="P:methylation"/>
    <property type="evidence" value="ECO:0007669"/>
    <property type="project" value="UniProtKB-KW"/>
</dbReference>
<evidence type="ECO:0000313" key="1">
    <source>
        <dbReference type="EMBL" id="PHX57420.1"/>
    </source>
</evidence>
<dbReference type="GO" id="GO:0008168">
    <property type="term" value="F:methyltransferase activity"/>
    <property type="evidence" value="ECO:0007669"/>
    <property type="project" value="UniProtKB-KW"/>
</dbReference>
<dbReference type="InterPro" id="IPR029063">
    <property type="entry name" value="SAM-dependent_MTases_sf"/>
</dbReference>
<reference evidence="1" key="1">
    <citation type="submission" date="2017-10" db="EMBL/GenBank/DDBJ databases">
        <title>Draft genome sequence of the planktic cyanobacteria Tychonema bourrellyi isolated from alpine lentic freshwater.</title>
        <authorList>
            <person name="Tett A."/>
            <person name="Armanini F."/>
            <person name="Asnicar F."/>
            <person name="Boscaini A."/>
            <person name="Pasolli E."/>
            <person name="Zolfo M."/>
            <person name="Donati C."/>
            <person name="Salmaso N."/>
            <person name="Segata N."/>
        </authorList>
    </citation>
    <scope>NUCLEOTIDE SEQUENCE</scope>
    <source>
        <strain evidence="1">FEM_GT703</strain>
    </source>
</reference>
<dbReference type="EMBL" id="NXIB02000001">
    <property type="protein sequence ID" value="PHX57420.1"/>
    <property type="molecule type" value="Genomic_DNA"/>
</dbReference>
<dbReference type="Pfam" id="PF13489">
    <property type="entry name" value="Methyltransf_23"/>
    <property type="match status" value="1"/>
</dbReference>
<protein>
    <submittedName>
        <fullName evidence="1">Class I SAM-dependent methyltransferase</fullName>
    </submittedName>
</protein>
<keyword evidence="1" id="KW-0489">Methyltransferase</keyword>
<dbReference type="OrthoDB" id="421066at2"/>
<dbReference type="RefSeq" id="WP_096831306.1">
    <property type="nucleotide sequence ID" value="NZ_NXIB02000001.1"/>
</dbReference>
<dbReference type="Gene3D" id="3.40.50.150">
    <property type="entry name" value="Vaccinia Virus protein VP39"/>
    <property type="match status" value="1"/>
</dbReference>
<dbReference type="Proteomes" id="UP000226442">
    <property type="component" value="Unassembled WGS sequence"/>
</dbReference>
<comment type="caution">
    <text evidence="1">The sequence shown here is derived from an EMBL/GenBank/DDBJ whole genome shotgun (WGS) entry which is preliminary data.</text>
</comment>